<dbReference type="Gene3D" id="3.30.360.10">
    <property type="entry name" value="Dihydrodipicolinate Reductase, domain 2"/>
    <property type="match status" value="1"/>
</dbReference>
<sequence length="325" mass="35778">MNVAIVGCGLIGRKRAMALTGCRLVACADVVVEHAEALARTIPGTQPMTDWRALVERQDVDAVIVSTTHNALADITLAAVLAGKHVLVEKPAAHHAAELDPVIDAAERAQILVRVGFNHRYHPALRQAKALAETGAIGELLYVRGRYGHGGRLGYEKEWRADPALSGGGELIDQGVHLVDLARWFLGDFTDVHGFAQTYYWDMPVEDNGFMLLRTAKQQVAMLHASWTEWKNLFSFEIFGRQGKLEITGLGGSYGTERLTHYRMLPDMGPPETTIWEYPRADTSWDGEFTEFVEDIRCGRQPAASLADARAALDIVQRIYAASGV</sequence>
<evidence type="ECO:0000313" key="5">
    <source>
        <dbReference type="Proteomes" id="UP000006898"/>
    </source>
</evidence>
<feature type="domain" description="Gfo/Idh/MocA-like oxidoreductase N-terminal" evidence="2">
    <location>
        <begin position="1"/>
        <end position="117"/>
    </location>
</feature>
<dbReference type="EMBL" id="FP565575">
    <property type="protein sequence ID" value="CBE67996.1"/>
    <property type="molecule type" value="Genomic_DNA"/>
</dbReference>
<dbReference type="PANTHER" id="PTHR43818:SF11">
    <property type="entry name" value="BCDNA.GH03377"/>
    <property type="match status" value="1"/>
</dbReference>
<dbReference type="InterPro" id="IPR050463">
    <property type="entry name" value="Gfo/Idh/MocA_oxidrdct_glycsds"/>
</dbReference>
<dbReference type="Gene3D" id="3.40.50.720">
    <property type="entry name" value="NAD(P)-binding Rossmann-like Domain"/>
    <property type="match status" value="1"/>
</dbReference>
<feature type="domain" description="GFO/IDH/MocA-like oxidoreductase" evidence="3">
    <location>
        <begin position="126"/>
        <end position="246"/>
    </location>
</feature>
<proteinExistence type="predicted"/>
<dbReference type="Proteomes" id="UP000006898">
    <property type="component" value="Chromosome"/>
</dbReference>
<dbReference type="HOGENOM" id="CLU_023194_1_2_0"/>
<reference evidence="4 5" key="1">
    <citation type="journal article" date="2010" name="Nature">
        <title>Nitrite-driven anaerobic methane oxidation by oxygenic bacteria.</title>
        <authorList>
            <person name="Ettwig K.F."/>
            <person name="Butler M.K."/>
            <person name="Le Paslier D."/>
            <person name="Pelletier E."/>
            <person name="Mangenot S."/>
            <person name="Kuypers M.M.M."/>
            <person name="Schreiber F."/>
            <person name="Dutilh B.E."/>
            <person name="Zedelius J."/>
            <person name="de Beer D."/>
            <person name="Gloerich J."/>
            <person name="Wessels H.J.C.T."/>
            <person name="van Allen T."/>
            <person name="Luesken F."/>
            <person name="Wu M."/>
            <person name="van de Pas-Schoonen K.T."/>
            <person name="Op den Camp H.J.M."/>
            <person name="Janssen-Megens E.M."/>
            <person name="Francoijs K-J."/>
            <person name="Stunnenberg H."/>
            <person name="Weissenbach J."/>
            <person name="Jetten M.S.M."/>
            <person name="Strous M."/>
        </authorList>
    </citation>
    <scope>NUCLEOTIDE SEQUENCE [LARGE SCALE GENOMIC DNA]</scope>
</reference>
<evidence type="ECO:0000259" key="3">
    <source>
        <dbReference type="Pfam" id="PF22725"/>
    </source>
</evidence>
<dbReference type="STRING" id="671143.DAMO_0935"/>
<protein>
    <submittedName>
        <fullName evidence="4">Oxidoreductase domain protein</fullName>
    </submittedName>
</protein>
<dbReference type="SUPFAM" id="SSF51735">
    <property type="entry name" value="NAD(P)-binding Rossmann-fold domains"/>
    <property type="match status" value="1"/>
</dbReference>
<name>D5MMB0_METO1</name>
<dbReference type="InterPro" id="IPR036291">
    <property type="entry name" value="NAD(P)-bd_dom_sf"/>
</dbReference>
<organism evidence="4 5">
    <name type="scientific">Methylomirabilis oxygeniifera</name>
    <dbReference type="NCBI Taxonomy" id="671143"/>
    <lineage>
        <taxon>Bacteria</taxon>
        <taxon>Candidatus Methylomirabilota</taxon>
        <taxon>Candidatus Methylomirabilia</taxon>
        <taxon>Candidatus Methylomirabilales</taxon>
        <taxon>Candidatus Methylomirabilaceae</taxon>
        <taxon>Candidatus Methylomirabilis</taxon>
    </lineage>
</organism>
<dbReference type="SUPFAM" id="SSF55347">
    <property type="entry name" value="Glyceraldehyde-3-phosphate dehydrogenase-like, C-terminal domain"/>
    <property type="match status" value="1"/>
</dbReference>
<keyword evidence="1" id="KW-0560">Oxidoreductase</keyword>
<accession>D5MMB0</accession>
<dbReference type="AlphaFoldDB" id="D5MMB0"/>
<dbReference type="InterPro" id="IPR000683">
    <property type="entry name" value="Gfo/Idh/MocA-like_OxRdtase_N"/>
</dbReference>
<dbReference type="PANTHER" id="PTHR43818">
    <property type="entry name" value="BCDNA.GH03377"/>
    <property type="match status" value="1"/>
</dbReference>
<dbReference type="Pfam" id="PF01408">
    <property type="entry name" value="GFO_IDH_MocA"/>
    <property type="match status" value="1"/>
</dbReference>
<gene>
    <name evidence="4" type="ORF">DAMO_0935</name>
</gene>
<dbReference type="GO" id="GO:0000166">
    <property type="term" value="F:nucleotide binding"/>
    <property type="evidence" value="ECO:0007669"/>
    <property type="project" value="InterPro"/>
</dbReference>
<dbReference type="KEGG" id="mox:DAMO_0935"/>
<evidence type="ECO:0000259" key="2">
    <source>
        <dbReference type="Pfam" id="PF01408"/>
    </source>
</evidence>
<evidence type="ECO:0000256" key="1">
    <source>
        <dbReference type="ARBA" id="ARBA00023002"/>
    </source>
</evidence>
<evidence type="ECO:0000313" key="4">
    <source>
        <dbReference type="EMBL" id="CBE67996.1"/>
    </source>
</evidence>
<dbReference type="GO" id="GO:0016491">
    <property type="term" value="F:oxidoreductase activity"/>
    <property type="evidence" value="ECO:0007669"/>
    <property type="project" value="UniProtKB-KW"/>
</dbReference>
<dbReference type="eggNOG" id="COG0673">
    <property type="taxonomic scope" value="Bacteria"/>
</dbReference>
<dbReference type="InterPro" id="IPR055170">
    <property type="entry name" value="GFO_IDH_MocA-like_dom"/>
</dbReference>
<dbReference type="Pfam" id="PF22725">
    <property type="entry name" value="GFO_IDH_MocA_C3"/>
    <property type="match status" value="1"/>
</dbReference>